<name>A0AAD5SQ72_9FUNG</name>
<proteinExistence type="predicted"/>
<comment type="caution">
    <text evidence="1">The sequence shown here is derived from an EMBL/GenBank/DDBJ whole genome shotgun (WGS) entry which is preliminary data.</text>
</comment>
<organism evidence="1 2">
    <name type="scientific">Physocladia obscura</name>
    <dbReference type="NCBI Taxonomy" id="109957"/>
    <lineage>
        <taxon>Eukaryota</taxon>
        <taxon>Fungi</taxon>
        <taxon>Fungi incertae sedis</taxon>
        <taxon>Chytridiomycota</taxon>
        <taxon>Chytridiomycota incertae sedis</taxon>
        <taxon>Chytridiomycetes</taxon>
        <taxon>Chytridiales</taxon>
        <taxon>Chytriomycetaceae</taxon>
        <taxon>Physocladia</taxon>
    </lineage>
</organism>
<dbReference type="Proteomes" id="UP001211907">
    <property type="component" value="Unassembled WGS sequence"/>
</dbReference>
<sequence length="310" mass="33138">MSATPESDKQNLTLPPDFDVSRIRETYAAVSFTALGIFLVRESGATVRINSEYWASNTLAVAIGHDRSRILSFGTNGLFIVDLARGSWRKLTSDFWGTAHGAIAARARGARKLNNPDAESEPSESVVVFGSSGVFKVNPFDGSHVKLVGGSWVTLGIAFPCPSLPQDVAVILTATGSWLFNITDGSYTKHSNSAMWPTARVMISSSDRETATVLSSSGSYILNLSDGSYRQTANSASWPRVKAALLLNEKDALVFNQDCSYAFNMLDGGYSKSIVSESWLTLASVCDLGPNAGVACRMPLDSNATGYGGH</sequence>
<evidence type="ECO:0000313" key="1">
    <source>
        <dbReference type="EMBL" id="KAJ3093385.1"/>
    </source>
</evidence>
<keyword evidence="2" id="KW-1185">Reference proteome</keyword>
<dbReference type="EMBL" id="JADGJH010003086">
    <property type="protein sequence ID" value="KAJ3093385.1"/>
    <property type="molecule type" value="Genomic_DNA"/>
</dbReference>
<dbReference type="AlphaFoldDB" id="A0AAD5SQ72"/>
<evidence type="ECO:0000313" key="2">
    <source>
        <dbReference type="Proteomes" id="UP001211907"/>
    </source>
</evidence>
<protein>
    <submittedName>
        <fullName evidence="1">Uncharacterized protein</fullName>
    </submittedName>
</protein>
<reference evidence="1" key="1">
    <citation type="submission" date="2020-05" db="EMBL/GenBank/DDBJ databases">
        <title>Phylogenomic resolution of chytrid fungi.</title>
        <authorList>
            <person name="Stajich J.E."/>
            <person name="Amses K."/>
            <person name="Simmons R."/>
            <person name="Seto K."/>
            <person name="Myers J."/>
            <person name="Bonds A."/>
            <person name="Quandt C.A."/>
            <person name="Barry K."/>
            <person name="Liu P."/>
            <person name="Grigoriev I."/>
            <person name="Longcore J.E."/>
            <person name="James T.Y."/>
        </authorList>
    </citation>
    <scope>NUCLEOTIDE SEQUENCE</scope>
    <source>
        <strain evidence="1">JEL0513</strain>
    </source>
</reference>
<gene>
    <name evidence="1" type="ORF">HK100_006638</name>
</gene>
<accession>A0AAD5SQ72</accession>